<reference evidence="2" key="1">
    <citation type="submission" date="2022-08" db="EMBL/GenBank/DDBJ databases">
        <title>A Global Phylogenomic Analysis of the Shiitake Genus Lentinula.</title>
        <authorList>
            <consortium name="DOE Joint Genome Institute"/>
            <person name="Sierra-Patev S."/>
            <person name="Min B."/>
            <person name="Naranjo-Ortiz M."/>
            <person name="Looney B."/>
            <person name="Konkel Z."/>
            <person name="Slot J.C."/>
            <person name="Sakamoto Y."/>
            <person name="Steenwyk J.L."/>
            <person name="Rokas A."/>
            <person name="Carro J."/>
            <person name="Camarero S."/>
            <person name="Ferreira P."/>
            <person name="Molpeceres G."/>
            <person name="Ruiz-Duenas F.J."/>
            <person name="Serrano A."/>
            <person name="Henrissat B."/>
            <person name="Drula E."/>
            <person name="Hughes K.W."/>
            <person name="Mata J.L."/>
            <person name="Ishikawa N.K."/>
            <person name="Vargas-Isla R."/>
            <person name="Ushijima S."/>
            <person name="Smith C.A."/>
            <person name="Ahrendt S."/>
            <person name="Andreopoulos W."/>
            <person name="He G."/>
            <person name="Labutti K."/>
            <person name="Lipzen A."/>
            <person name="Ng V."/>
            <person name="Riley R."/>
            <person name="Sandor L."/>
            <person name="Barry K."/>
            <person name="Martinez A.T."/>
            <person name="Xiao Y."/>
            <person name="Gibbons J.G."/>
            <person name="Terashima K."/>
            <person name="Grigoriev I.V."/>
            <person name="Hibbett D.S."/>
        </authorList>
    </citation>
    <scope>NUCLEOTIDE SEQUENCE</scope>
    <source>
        <strain evidence="2">RHP3577 ss4</strain>
    </source>
</reference>
<feature type="chain" id="PRO_5046890859" description="Secreted protein" evidence="1">
    <location>
        <begin position="18"/>
        <end position="79"/>
    </location>
</feature>
<organism evidence="2 3">
    <name type="scientific">Lentinula lateritia</name>
    <dbReference type="NCBI Taxonomy" id="40482"/>
    <lineage>
        <taxon>Eukaryota</taxon>
        <taxon>Fungi</taxon>
        <taxon>Dikarya</taxon>
        <taxon>Basidiomycota</taxon>
        <taxon>Agaricomycotina</taxon>
        <taxon>Agaricomycetes</taxon>
        <taxon>Agaricomycetidae</taxon>
        <taxon>Agaricales</taxon>
        <taxon>Marasmiineae</taxon>
        <taxon>Omphalotaceae</taxon>
        <taxon>Lentinula</taxon>
    </lineage>
</organism>
<feature type="signal peptide" evidence="1">
    <location>
        <begin position="1"/>
        <end position="17"/>
    </location>
</feature>
<evidence type="ECO:0008006" key="4">
    <source>
        <dbReference type="Google" id="ProtNLM"/>
    </source>
</evidence>
<dbReference type="Proteomes" id="UP001150217">
    <property type="component" value="Unassembled WGS sequence"/>
</dbReference>
<dbReference type="EMBL" id="JANVFT010000066">
    <property type="protein sequence ID" value="KAJ4477973.1"/>
    <property type="molecule type" value="Genomic_DNA"/>
</dbReference>
<keyword evidence="3" id="KW-1185">Reference proteome</keyword>
<proteinExistence type="predicted"/>
<evidence type="ECO:0000313" key="2">
    <source>
        <dbReference type="EMBL" id="KAJ4477973.1"/>
    </source>
</evidence>
<sequence>MVDTMILLLEALLPIAAQLLQKALIMERAQFAVMRDRPFAERTCNLQRSASLVPPTINYVYVQTPKKHIYVYMSRHILD</sequence>
<name>A0ABQ8V974_9AGAR</name>
<evidence type="ECO:0000313" key="3">
    <source>
        <dbReference type="Proteomes" id="UP001150217"/>
    </source>
</evidence>
<gene>
    <name evidence="2" type="ORF">C8R41DRAFT_518428</name>
</gene>
<comment type="caution">
    <text evidence="2">The sequence shown here is derived from an EMBL/GenBank/DDBJ whole genome shotgun (WGS) entry which is preliminary data.</text>
</comment>
<evidence type="ECO:0000256" key="1">
    <source>
        <dbReference type="SAM" id="SignalP"/>
    </source>
</evidence>
<keyword evidence="1" id="KW-0732">Signal</keyword>
<accession>A0ABQ8V974</accession>
<protein>
    <recommendedName>
        <fullName evidence="4">Secreted protein</fullName>
    </recommendedName>
</protein>